<name>A0A1I6M241_9SPHN</name>
<keyword evidence="3" id="KW-1185">Reference proteome</keyword>
<evidence type="ECO:0000259" key="1">
    <source>
        <dbReference type="PROSITE" id="PS51746"/>
    </source>
</evidence>
<dbReference type="EMBL" id="FOZG01000003">
    <property type="protein sequence ID" value="SFS09765.1"/>
    <property type="molecule type" value="Genomic_DNA"/>
</dbReference>
<dbReference type="InterPro" id="IPR036457">
    <property type="entry name" value="PPM-type-like_dom_sf"/>
</dbReference>
<protein>
    <submittedName>
        <fullName evidence="2">Protein phosphatase</fullName>
    </submittedName>
</protein>
<dbReference type="RefSeq" id="WP_165611331.1">
    <property type="nucleotide sequence ID" value="NZ_FOZG01000003.1"/>
</dbReference>
<dbReference type="SMART" id="SM00331">
    <property type="entry name" value="PP2C_SIG"/>
    <property type="match status" value="1"/>
</dbReference>
<proteinExistence type="predicted"/>
<dbReference type="PROSITE" id="PS51746">
    <property type="entry name" value="PPM_2"/>
    <property type="match status" value="1"/>
</dbReference>
<dbReference type="Gene3D" id="3.60.40.10">
    <property type="entry name" value="PPM-type phosphatase domain"/>
    <property type="match status" value="1"/>
</dbReference>
<dbReference type="InterPro" id="IPR001932">
    <property type="entry name" value="PPM-type_phosphatase-like_dom"/>
</dbReference>
<dbReference type="AlphaFoldDB" id="A0A1I6M241"/>
<dbReference type="SUPFAM" id="SSF81606">
    <property type="entry name" value="PP2C-like"/>
    <property type="match status" value="1"/>
</dbReference>
<dbReference type="CDD" id="cd00143">
    <property type="entry name" value="PP2Cc"/>
    <property type="match status" value="1"/>
</dbReference>
<dbReference type="Proteomes" id="UP000198824">
    <property type="component" value="Unassembled WGS sequence"/>
</dbReference>
<dbReference type="SMART" id="SM00332">
    <property type="entry name" value="PP2Cc"/>
    <property type="match status" value="1"/>
</dbReference>
<dbReference type="PANTHER" id="PTHR47992">
    <property type="entry name" value="PROTEIN PHOSPHATASE"/>
    <property type="match status" value="1"/>
</dbReference>
<dbReference type="Pfam" id="PF13672">
    <property type="entry name" value="PP2C_2"/>
    <property type="match status" value="1"/>
</dbReference>
<organism evidence="2 3">
    <name type="scientific">Sphingomonas jatrophae</name>
    <dbReference type="NCBI Taxonomy" id="1166337"/>
    <lineage>
        <taxon>Bacteria</taxon>
        <taxon>Pseudomonadati</taxon>
        <taxon>Pseudomonadota</taxon>
        <taxon>Alphaproteobacteria</taxon>
        <taxon>Sphingomonadales</taxon>
        <taxon>Sphingomonadaceae</taxon>
        <taxon>Sphingomonas</taxon>
    </lineage>
</organism>
<dbReference type="STRING" id="1166337.SAMN05192580_3324"/>
<evidence type="ECO:0000313" key="3">
    <source>
        <dbReference type="Proteomes" id="UP000198824"/>
    </source>
</evidence>
<gene>
    <name evidence="2" type="ORF">SAMN05192580_3324</name>
</gene>
<accession>A0A1I6M241</accession>
<evidence type="ECO:0000313" key="2">
    <source>
        <dbReference type="EMBL" id="SFS09765.1"/>
    </source>
</evidence>
<dbReference type="GO" id="GO:0004722">
    <property type="term" value="F:protein serine/threonine phosphatase activity"/>
    <property type="evidence" value="ECO:0007669"/>
    <property type="project" value="InterPro"/>
</dbReference>
<dbReference type="InterPro" id="IPR015655">
    <property type="entry name" value="PP2C"/>
</dbReference>
<sequence>MSGSGGGRRDLEFEAVERTHVGRVRKLNEDRVLGLTGLGLWAVADGMGGHQRGDMASTMLVDALTAIDPMNSGFAFLDSVQDTVQRVNRTLVAHARLSAPGTVIGSTIVVLLAYAGHYACLWAGDSRGYLLRNGRFDQITRDHSMVQELIDSGALNRAEASAYGRSNVITRAVGVSDRLAMDVHTGPIEGGDIFLLCSDGLTGMVDDATIAKVLTTSQSLDGAADRLIELALEHGGKDNVSVVLVRADPALDDTLQRLR</sequence>
<feature type="domain" description="PPM-type phosphatase" evidence="1">
    <location>
        <begin position="10"/>
        <end position="247"/>
    </location>
</feature>
<reference evidence="2 3" key="1">
    <citation type="submission" date="2016-10" db="EMBL/GenBank/DDBJ databases">
        <authorList>
            <person name="de Groot N.N."/>
        </authorList>
    </citation>
    <scope>NUCLEOTIDE SEQUENCE [LARGE SCALE GENOMIC DNA]</scope>
    <source>
        <strain evidence="2 3">S5-249</strain>
    </source>
</reference>